<gene>
    <name evidence="1" type="ORF">B0I22_2357</name>
</gene>
<sequence length="339" mass="40237">MTDIFIKSFNRAFYLDRCISSIYQNVSGDFRIKVLDDGTPKKYLDKIREKYPEVEIHLSPSYDQKGKAIEENLQSGKPVNGFEIPTKFWFDNIKKGSEYVIVTEDDVWFTRPIDINNLQNQAKKFDIHLLKLGWLGNENERKDLNLESISEDLESAQPKDLLLMNKTLMNAFFHNQYKFFTILYKLKIVDNLTTLKYWSLNSILMGFYKKEYWLEIWKEMDGKVDEKKQLINASVFYKKHKQNASFVSRLKTEAMKTTFQSSATNSYHEYGFDFDVNLFNHIINEAWLRGEFDAMENFPKDFSLAYFKTFVSDQINIPEFEKWVEKFQLQYQQMGCNVN</sequence>
<evidence type="ECO:0008006" key="3">
    <source>
        <dbReference type="Google" id="ProtNLM"/>
    </source>
</evidence>
<organism evidence="1 2">
    <name type="scientific">Epilithonimonas xixisoli</name>
    <dbReference type="NCBI Taxonomy" id="1476462"/>
    <lineage>
        <taxon>Bacteria</taxon>
        <taxon>Pseudomonadati</taxon>
        <taxon>Bacteroidota</taxon>
        <taxon>Flavobacteriia</taxon>
        <taxon>Flavobacteriales</taxon>
        <taxon>Weeksellaceae</taxon>
        <taxon>Chryseobacterium group</taxon>
        <taxon>Epilithonimonas</taxon>
    </lineage>
</organism>
<proteinExistence type="predicted"/>
<dbReference type="Proteomes" id="UP000295313">
    <property type="component" value="Unassembled WGS sequence"/>
</dbReference>
<dbReference type="Gene3D" id="3.90.550.10">
    <property type="entry name" value="Spore Coat Polysaccharide Biosynthesis Protein SpsA, Chain A"/>
    <property type="match status" value="1"/>
</dbReference>
<evidence type="ECO:0000313" key="1">
    <source>
        <dbReference type="EMBL" id="TDX84725.1"/>
    </source>
</evidence>
<reference evidence="1 2" key="1">
    <citation type="submission" date="2019-03" db="EMBL/GenBank/DDBJ databases">
        <title>Genomic Encyclopedia of Type Strains, Phase III (KMG-III): the genomes of soil and plant-associated and newly described type strains.</title>
        <authorList>
            <person name="Whitman W."/>
        </authorList>
    </citation>
    <scope>NUCLEOTIDE SEQUENCE [LARGE SCALE GENOMIC DNA]</scope>
    <source>
        <strain evidence="1 2">CGMCC 1.12802</strain>
    </source>
</reference>
<dbReference type="EMBL" id="SOEO01000002">
    <property type="protein sequence ID" value="TDX84725.1"/>
    <property type="molecule type" value="Genomic_DNA"/>
</dbReference>
<protein>
    <recommendedName>
        <fullName evidence="3">Glycosyl transferase family 2</fullName>
    </recommendedName>
</protein>
<dbReference type="RefSeq" id="WP_133944794.1">
    <property type="nucleotide sequence ID" value="NZ_SOEO01000002.1"/>
</dbReference>
<dbReference type="OrthoDB" id="1309140at2"/>
<name>A0A4R8I8D3_9FLAO</name>
<comment type="caution">
    <text evidence="1">The sequence shown here is derived from an EMBL/GenBank/DDBJ whole genome shotgun (WGS) entry which is preliminary data.</text>
</comment>
<dbReference type="InterPro" id="IPR029044">
    <property type="entry name" value="Nucleotide-diphossugar_trans"/>
</dbReference>
<keyword evidence="2" id="KW-1185">Reference proteome</keyword>
<dbReference type="AlphaFoldDB" id="A0A4R8I8D3"/>
<accession>A0A4R8I8D3</accession>
<dbReference type="SUPFAM" id="SSF53448">
    <property type="entry name" value="Nucleotide-diphospho-sugar transferases"/>
    <property type="match status" value="1"/>
</dbReference>
<evidence type="ECO:0000313" key="2">
    <source>
        <dbReference type="Proteomes" id="UP000295313"/>
    </source>
</evidence>